<dbReference type="InterPro" id="IPR000994">
    <property type="entry name" value="Pept_M24"/>
</dbReference>
<evidence type="ECO:0000313" key="9">
    <source>
        <dbReference type="Proteomes" id="UP000673691"/>
    </source>
</evidence>
<dbReference type="PANTHER" id="PTHR43763:SF6">
    <property type="entry name" value="XAA-PRO AMINOPEPTIDASE 1"/>
    <property type="match status" value="1"/>
</dbReference>
<comment type="cofactor">
    <cofactor evidence="1">
        <name>Mn(2+)</name>
        <dbReference type="ChEBI" id="CHEBI:29035"/>
    </cofactor>
</comment>
<dbReference type="Gene3D" id="3.90.230.10">
    <property type="entry name" value="Creatinase/methionine aminopeptidase superfamily"/>
    <property type="match status" value="1"/>
</dbReference>
<proteinExistence type="inferred from homology"/>
<evidence type="ECO:0000259" key="7">
    <source>
        <dbReference type="Pfam" id="PF16188"/>
    </source>
</evidence>
<dbReference type="InterPro" id="IPR032416">
    <property type="entry name" value="Peptidase_M24_C"/>
</dbReference>
<comment type="caution">
    <text evidence="8">The sequence shown here is derived from an EMBL/GenBank/DDBJ whole genome shotgun (WGS) entry which is preliminary data.</text>
</comment>
<evidence type="ECO:0000256" key="1">
    <source>
        <dbReference type="ARBA" id="ARBA00001936"/>
    </source>
</evidence>
<dbReference type="OrthoDB" id="9995434at2759"/>
<name>A0A8H8DHH2_9FUNG</name>
<keyword evidence="4" id="KW-0378">Hydrolase</keyword>
<dbReference type="GO" id="GO:0005737">
    <property type="term" value="C:cytoplasm"/>
    <property type="evidence" value="ECO:0007669"/>
    <property type="project" value="UniProtKB-ARBA"/>
</dbReference>
<sequence length="322" mass="35819">MAKAIKNETELEGIRRAHLRDAAALVSYFAWLEDELLQKGNTSISEADGADKLEEFRAQQHDFVGLSFDTISSTGPNGAIIHYKPERGQCDIIRPGFLLRRAPIAVPESARLTGAVLVSRSDGTTDVTRTLHFGRPTDFERQAFTRVLQGHIALDSCVFPRGTTGYNLDPVARIALWKAGLDYRHGTGHGVGAFLNVHEGPHGIGTRIAFNDIQLQEGMTVTNEPGYYDDGNFGVRLENIMLVVETQTPNNFGGRGYLRFEHVTHVPIAQRKMLDTSILSAEEIQWIDNYHRECLEKVGPLLKDGSPAKKWLERECLPVAQE</sequence>
<evidence type="ECO:0000256" key="3">
    <source>
        <dbReference type="ARBA" id="ARBA00022723"/>
    </source>
</evidence>
<reference evidence="8 9" key="1">
    <citation type="journal article" name="Sci. Rep.">
        <title>Genome-scale phylogenetic analyses confirm Olpidium as the closest living zoosporic fungus to the non-flagellated, terrestrial fungi.</title>
        <authorList>
            <person name="Chang Y."/>
            <person name="Rochon D."/>
            <person name="Sekimoto S."/>
            <person name="Wang Y."/>
            <person name="Chovatia M."/>
            <person name="Sandor L."/>
            <person name="Salamov A."/>
            <person name="Grigoriev I.V."/>
            <person name="Stajich J.E."/>
            <person name="Spatafora J.W."/>
        </authorList>
    </citation>
    <scope>NUCLEOTIDE SEQUENCE [LARGE SCALE GENOMIC DNA]</scope>
    <source>
        <strain evidence="8">S191</strain>
    </source>
</reference>
<evidence type="ECO:0000256" key="4">
    <source>
        <dbReference type="ARBA" id="ARBA00022801"/>
    </source>
</evidence>
<evidence type="ECO:0000313" key="8">
    <source>
        <dbReference type="EMBL" id="KAG5458769.1"/>
    </source>
</evidence>
<feature type="domain" description="Peptidase M24 C-terminal" evidence="7">
    <location>
        <begin position="256"/>
        <end position="318"/>
    </location>
</feature>
<evidence type="ECO:0000256" key="5">
    <source>
        <dbReference type="ARBA" id="ARBA00023211"/>
    </source>
</evidence>
<dbReference type="PANTHER" id="PTHR43763">
    <property type="entry name" value="XAA-PRO AMINOPEPTIDASE 1"/>
    <property type="match status" value="1"/>
</dbReference>
<keyword evidence="9" id="KW-1185">Reference proteome</keyword>
<evidence type="ECO:0000256" key="2">
    <source>
        <dbReference type="ARBA" id="ARBA00008766"/>
    </source>
</evidence>
<dbReference type="FunFam" id="3.90.230.10:FF:000007">
    <property type="entry name" value="Xaa-Pro aminopeptidase P"/>
    <property type="match status" value="1"/>
</dbReference>
<dbReference type="InterPro" id="IPR050422">
    <property type="entry name" value="X-Pro_aminopeptidase_P"/>
</dbReference>
<dbReference type="EMBL" id="JAEFCI010007949">
    <property type="protein sequence ID" value="KAG5458769.1"/>
    <property type="molecule type" value="Genomic_DNA"/>
</dbReference>
<keyword evidence="3" id="KW-0479">Metal-binding</keyword>
<dbReference type="InterPro" id="IPR033740">
    <property type="entry name" value="Pept_M24B"/>
</dbReference>
<dbReference type="GO" id="GO:0046872">
    <property type="term" value="F:metal ion binding"/>
    <property type="evidence" value="ECO:0007669"/>
    <property type="project" value="UniProtKB-KW"/>
</dbReference>
<organism evidence="8 9">
    <name type="scientific">Olpidium bornovanus</name>
    <dbReference type="NCBI Taxonomy" id="278681"/>
    <lineage>
        <taxon>Eukaryota</taxon>
        <taxon>Fungi</taxon>
        <taxon>Fungi incertae sedis</taxon>
        <taxon>Olpidiomycota</taxon>
        <taxon>Olpidiomycotina</taxon>
        <taxon>Olpidiomycetes</taxon>
        <taxon>Olpidiales</taxon>
        <taxon>Olpidiaceae</taxon>
        <taxon>Olpidium</taxon>
    </lineage>
</organism>
<dbReference type="Pfam" id="PF16188">
    <property type="entry name" value="Peptidase_M24_C"/>
    <property type="match status" value="1"/>
</dbReference>
<comment type="similarity">
    <text evidence="2">Belongs to the peptidase M24B family.</text>
</comment>
<dbReference type="SUPFAM" id="SSF55920">
    <property type="entry name" value="Creatinase/aminopeptidase"/>
    <property type="match status" value="1"/>
</dbReference>
<protein>
    <submittedName>
        <fullName evidence="8">Peptidase M24, structural domain-containing protein</fullName>
    </submittedName>
</protein>
<gene>
    <name evidence="8" type="ORF">BJ554DRAFT_950</name>
</gene>
<keyword evidence="5" id="KW-0464">Manganese</keyword>
<dbReference type="CDD" id="cd01085">
    <property type="entry name" value="APP"/>
    <property type="match status" value="1"/>
</dbReference>
<dbReference type="GO" id="GO:0070006">
    <property type="term" value="F:metalloaminopeptidase activity"/>
    <property type="evidence" value="ECO:0007669"/>
    <property type="project" value="InterPro"/>
</dbReference>
<evidence type="ECO:0000259" key="6">
    <source>
        <dbReference type="Pfam" id="PF00557"/>
    </source>
</evidence>
<dbReference type="InterPro" id="IPR036005">
    <property type="entry name" value="Creatinase/aminopeptidase-like"/>
</dbReference>
<dbReference type="Pfam" id="PF00557">
    <property type="entry name" value="Peptidase_M24"/>
    <property type="match status" value="1"/>
</dbReference>
<dbReference type="AlphaFoldDB" id="A0A8H8DHH2"/>
<feature type="domain" description="Peptidase M24" evidence="6">
    <location>
        <begin position="12"/>
        <end position="245"/>
    </location>
</feature>
<dbReference type="Proteomes" id="UP000673691">
    <property type="component" value="Unassembled WGS sequence"/>
</dbReference>
<accession>A0A8H8DHH2</accession>